<proteinExistence type="predicted"/>
<dbReference type="PROSITE" id="PS50011">
    <property type="entry name" value="PROTEIN_KINASE_DOM"/>
    <property type="match status" value="1"/>
</dbReference>
<gene>
    <name evidence="2" type="ORF">IPJ48_01640</name>
</gene>
<dbReference type="PANTHER" id="PTHR24359">
    <property type="entry name" value="SERINE/THREONINE-PROTEIN KINASE SBK1"/>
    <property type="match status" value="1"/>
</dbReference>
<comment type="caution">
    <text evidence="2">The sequence shown here is derived from an EMBL/GenBank/DDBJ whole genome shotgun (WGS) entry which is preliminary data.</text>
</comment>
<sequence length="370" mass="40440">MKAIMTLSPFIGNLIGQALPDGWVIDRQLPRPGTAGATDLSGSFFSVGFIAKKTVGKKQTEAFLKVIDVGNALQAQPGHSSLMERLKNVTDSYSFECSVLDICEKARLDRVVQVIAKGELPPPPGSAFPIPIPYMLFELADGDVRKIVSRTNKIDDAWRLRVLHNVAVGLQQLHGVTIAHQDLKPSNVLLFETSGQGAKIGDLGRASRLGMEAQHDALAIAGALSYAPPEQAFGIRPELWVDRREGCDLYHLGTLATFLFAGITPTDFYLENLPIDVRPAVWNGQSNCDYQTALPVLMSTFTAFVDAVSSEIPEWARGEMSQIILNACNPDYKKRGDPGARAQIGEPIGIQTFVARFARLSKRAEIEVRR</sequence>
<organism evidence="2 3">
    <name type="scientific">Candidatus Propionivibrio dominans</name>
    <dbReference type="NCBI Taxonomy" id="2954373"/>
    <lineage>
        <taxon>Bacteria</taxon>
        <taxon>Pseudomonadati</taxon>
        <taxon>Pseudomonadota</taxon>
        <taxon>Betaproteobacteria</taxon>
        <taxon>Rhodocyclales</taxon>
        <taxon>Rhodocyclaceae</taxon>
        <taxon>Propionivibrio</taxon>
    </lineage>
</organism>
<dbReference type="GO" id="GO:0004674">
    <property type="term" value="F:protein serine/threonine kinase activity"/>
    <property type="evidence" value="ECO:0007669"/>
    <property type="project" value="TreeGrafter"/>
</dbReference>
<evidence type="ECO:0000313" key="2">
    <source>
        <dbReference type="EMBL" id="MBK7421888.1"/>
    </source>
</evidence>
<protein>
    <submittedName>
        <fullName evidence="2">Protein kinase</fullName>
    </submittedName>
</protein>
<dbReference type="PROSITE" id="PS00108">
    <property type="entry name" value="PROTEIN_KINASE_ST"/>
    <property type="match status" value="1"/>
</dbReference>
<keyword evidence="2" id="KW-0808">Transferase</keyword>
<dbReference type="InterPro" id="IPR000719">
    <property type="entry name" value="Prot_kinase_dom"/>
</dbReference>
<dbReference type="Gene3D" id="1.10.510.10">
    <property type="entry name" value="Transferase(Phosphotransferase) domain 1"/>
    <property type="match status" value="1"/>
</dbReference>
<dbReference type="SMART" id="SM00220">
    <property type="entry name" value="S_TKc"/>
    <property type="match status" value="1"/>
</dbReference>
<evidence type="ECO:0000259" key="1">
    <source>
        <dbReference type="PROSITE" id="PS50011"/>
    </source>
</evidence>
<dbReference type="AlphaFoldDB" id="A0A9D7F9S1"/>
<dbReference type="PANTHER" id="PTHR24359:SF1">
    <property type="entry name" value="INHIBITOR OF NUCLEAR FACTOR KAPPA-B KINASE EPSILON SUBUNIT HOMOLOG 1-RELATED"/>
    <property type="match status" value="1"/>
</dbReference>
<evidence type="ECO:0000313" key="3">
    <source>
        <dbReference type="Proteomes" id="UP000886602"/>
    </source>
</evidence>
<dbReference type="GO" id="GO:0005524">
    <property type="term" value="F:ATP binding"/>
    <property type="evidence" value="ECO:0007669"/>
    <property type="project" value="InterPro"/>
</dbReference>
<dbReference type="InterPro" id="IPR008271">
    <property type="entry name" value="Ser/Thr_kinase_AS"/>
</dbReference>
<reference evidence="2" key="1">
    <citation type="submission" date="2020-10" db="EMBL/GenBank/DDBJ databases">
        <title>Connecting structure to function with the recovery of over 1000 high-quality activated sludge metagenome-assembled genomes encoding full-length rRNA genes using long-read sequencing.</title>
        <authorList>
            <person name="Singleton C.M."/>
            <person name="Petriglieri F."/>
            <person name="Kristensen J.M."/>
            <person name="Kirkegaard R.H."/>
            <person name="Michaelsen T.Y."/>
            <person name="Andersen M.H."/>
            <person name="Karst S.M."/>
            <person name="Dueholm M.S."/>
            <person name="Nielsen P.H."/>
            <person name="Albertsen M."/>
        </authorList>
    </citation>
    <scope>NUCLEOTIDE SEQUENCE</scope>
    <source>
        <strain evidence="2">EsbW_18-Q3-R4-48_MAXAC.044</strain>
    </source>
</reference>
<feature type="domain" description="Protein kinase" evidence="1">
    <location>
        <begin position="49"/>
        <end position="354"/>
    </location>
</feature>
<dbReference type="Proteomes" id="UP000886602">
    <property type="component" value="Unassembled WGS sequence"/>
</dbReference>
<name>A0A9D7F9S1_9RHOO</name>
<dbReference type="Pfam" id="PF00069">
    <property type="entry name" value="Pkinase"/>
    <property type="match status" value="1"/>
</dbReference>
<dbReference type="InterPro" id="IPR011009">
    <property type="entry name" value="Kinase-like_dom_sf"/>
</dbReference>
<dbReference type="EMBL" id="JADJNC010000003">
    <property type="protein sequence ID" value="MBK7421888.1"/>
    <property type="molecule type" value="Genomic_DNA"/>
</dbReference>
<accession>A0A9D7F9S1</accession>
<dbReference type="SUPFAM" id="SSF56112">
    <property type="entry name" value="Protein kinase-like (PK-like)"/>
    <property type="match status" value="1"/>
</dbReference>
<keyword evidence="2" id="KW-0418">Kinase</keyword>